<feature type="transmembrane region" description="Helical" evidence="1">
    <location>
        <begin position="6"/>
        <end position="28"/>
    </location>
</feature>
<evidence type="ECO:0008006" key="4">
    <source>
        <dbReference type="Google" id="ProtNLM"/>
    </source>
</evidence>
<evidence type="ECO:0000256" key="1">
    <source>
        <dbReference type="SAM" id="Phobius"/>
    </source>
</evidence>
<feature type="transmembrane region" description="Helical" evidence="1">
    <location>
        <begin position="250"/>
        <end position="271"/>
    </location>
</feature>
<proteinExistence type="predicted"/>
<gene>
    <name evidence="2" type="ORF">CONCODRAFT_20460</name>
</gene>
<name>A0A137NTH6_CONC2</name>
<dbReference type="OrthoDB" id="2282627at2759"/>
<keyword evidence="1" id="KW-1133">Transmembrane helix</keyword>
<reference evidence="2 3" key="1">
    <citation type="journal article" date="2015" name="Genome Biol. Evol.">
        <title>Phylogenomic analyses indicate that early fungi evolved digesting cell walls of algal ancestors of land plants.</title>
        <authorList>
            <person name="Chang Y."/>
            <person name="Wang S."/>
            <person name="Sekimoto S."/>
            <person name="Aerts A.L."/>
            <person name="Choi C."/>
            <person name="Clum A."/>
            <person name="LaButti K.M."/>
            <person name="Lindquist E.A."/>
            <person name="Yee Ngan C."/>
            <person name="Ohm R.A."/>
            <person name="Salamov A.A."/>
            <person name="Grigoriev I.V."/>
            <person name="Spatafora J.W."/>
            <person name="Berbee M.L."/>
        </authorList>
    </citation>
    <scope>NUCLEOTIDE SEQUENCE [LARGE SCALE GENOMIC DNA]</scope>
    <source>
        <strain evidence="2 3">NRRL 28638</strain>
    </source>
</reference>
<dbReference type="AlphaFoldDB" id="A0A137NTH6"/>
<keyword evidence="1" id="KW-0472">Membrane</keyword>
<evidence type="ECO:0000313" key="3">
    <source>
        <dbReference type="Proteomes" id="UP000070444"/>
    </source>
</evidence>
<feature type="transmembrane region" description="Helical" evidence="1">
    <location>
        <begin position="155"/>
        <end position="176"/>
    </location>
</feature>
<organism evidence="2 3">
    <name type="scientific">Conidiobolus coronatus (strain ATCC 28846 / CBS 209.66 / NRRL 28638)</name>
    <name type="common">Delacroixia coronata</name>
    <dbReference type="NCBI Taxonomy" id="796925"/>
    <lineage>
        <taxon>Eukaryota</taxon>
        <taxon>Fungi</taxon>
        <taxon>Fungi incertae sedis</taxon>
        <taxon>Zoopagomycota</taxon>
        <taxon>Entomophthoromycotina</taxon>
        <taxon>Entomophthoromycetes</taxon>
        <taxon>Entomophthorales</taxon>
        <taxon>Ancylistaceae</taxon>
        <taxon>Conidiobolus</taxon>
    </lineage>
</organism>
<keyword evidence="1" id="KW-0812">Transmembrane</keyword>
<accession>A0A137NTH6</accession>
<dbReference type="EMBL" id="KQ964779">
    <property type="protein sequence ID" value="KXN66021.1"/>
    <property type="molecule type" value="Genomic_DNA"/>
</dbReference>
<evidence type="ECO:0000313" key="2">
    <source>
        <dbReference type="EMBL" id="KXN66021.1"/>
    </source>
</evidence>
<feature type="transmembrane region" description="Helical" evidence="1">
    <location>
        <begin position="40"/>
        <end position="59"/>
    </location>
</feature>
<feature type="transmembrane region" description="Helical" evidence="1">
    <location>
        <begin position="111"/>
        <end position="135"/>
    </location>
</feature>
<protein>
    <recommendedName>
        <fullName evidence="4">G-protein coupled receptors family 1 profile domain-containing protein</fullName>
    </recommendedName>
</protein>
<keyword evidence="3" id="KW-1185">Reference proteome</keyword>
<feature type="transmembrane region" description="Helical" evidence="1">
    <location>
        <begin position="82"/>
        <end position="99"/>
    </location>
</feature>
<feature type="transmembrane region" description="Helical" evidence="1">
    <location>
        <begin position="215"/>
        <end position="238"/>
    </location>
</feature>
<dbReference type="Gene3D" id="1.20.1070.10">
    <property type="entry name" value="Rhodopsin 7-helix transmembrane proteins"/>
    <property type="match status" value="1"/>
</dbReference>
<dbReference type="Proteomes" id="UP000070444">
    <property type="component" value="Unassembled WGS sequence"/>
</dbReference>
<sequence>MKLHQILHVISATCSSLVLFTLLVFAIIDLSLVNRVTVRLICGVAIADLISHIAGYLQAEYFTLINTPLCEHLVIFALFGRLLYYFTNLAICYHLYRAIVMLKKSTFKYELIVWFFIMLCIAILMVISHFLGLFTGLSRTVACNPGSTSHLNNKIAFGISGTISLITILAGIFTTVQGHRSMSQWIQLYSVKTVEGDFNQQDFQKKKIKRAQRSFLYPLGTIITISVETAVQYSWFFTSLPPRPLYTANAIMNGTNGIITLITFLLDPAVWDSIKLAKNKIIGLVKGEENAKVNQIRYELSSMP</sequence>